<dbReference type="AlphaFoldDB" id="A0A7J7NKR8"/>
<reference evidence="2 3" key="1">
    <citation type="journal article" date="2020" name="IScience">
        <title>Genome Sequencing of the Endangered Kingdonia uniflora (Circaeasteraceae, Ranunculales) Reveals Potential Mechanisms of Evolutionary Specialization.</title>
        <authorList>
            <person name="Sun Y."/>
            <person name="Deng T."/>
            <person name="Zhang A."/>
            <person name="Moore M.J."/>
            <person name="Landis J.B."/>
            <person name="Lin N."/>
            <person name="Zhang H."/>
            <person name="Zhang X."/>
            <person name="Huang J."/>
            <person name="Zhang X."/>
            <person name="Sun H."/>
            <person name="Wang H."/>
        </authorList>
    </citation>
    <scope>NUCLEOTIDE SEQUENCE [LARGE SCALE GENOMIC DNA]</scope>
    <source>
        <strain evidence="2">TB1705</strain>
        <tissue evidence="2">Leaf</tissue>
    </source>
</reference>
<proteinExistence type="predicted"/>
<comment type="caution">
    <text evidence="2">The sequence shown here is derived from an EMBL/GenBank/DDBJ whole genome shotgun (WGS) entry which is preliminary data.</text>
</comment>
<sequence>MAIGLNKLTTKLLLFLTTTTVILDRVDSESVSPICKLSVKQDNKVYKYSLSFPTPKYPQGVHSEDGFYKATVNGTSI</sequence>
<name>A0A7J7NKR8_9MAGN</name>
<evidence type="ECO:0000313" key="2">
    <source>
        <dbReference type="EMBL" id="KAF6167552.1"/>
    </source>
</evidence>
<accession>A0A7J7NKR8</accession>
<keyword evidence="3" id="KW-1185">Reference proteome</keyword>
<gene>
    <name evidence="2" type="ORF">GIB67_031753</name>
</gene>
<keyword evidence="1" id="KW-0732">Signal</keyword>
<feature type="signal peptide" evidence="1">
    <location>
        <begin position="1"/>
        <end position="28"/>
    </location>
</feature>
<dbReference type="Proteomes" id="UP000541444">
    <property type="component" value="Unassembled WGS sequence"/>
</dbReference>
<feature type="chain" id="PRO_5029636176" evidence="1">
    <location>
        <begin position="29"/>
        <end position="77"/>
    </location>
</feature>
<organism evidence="2 3">
    <name type="scientific">Kingdonia uniflora</name>
    <dbReference type="NCBI Taxonomy" id="39325"/>
    <lineage>
        <taxon>Eukaryota</taxon>
        <taxon>Viridiplantae</taxon>
        <taxon>Streptophyta</taxon>
        <taxon>Embryophyta</taxon>
        <taxon>Tracheophyta</taxon>
        <taxon>Spermatophyta</taxon>
        <taxon>Magnoliopsida</taxon>
        <taxon>Ranunculales</taxon>
        <taxon>Circaeasteraceae</taxon>
        <taxon>Kingdonia</taxon>
    </lineage>
</organism>
<evidence type="ECO:0000256" key="1">
    <source>
        <dbReference type="SAM" id="SignalP"/>
    </source>
</evidence>
<protein>
    <submittedName>
        <fullName evidence="2">Uncharacterized protein</fullName>
    </submittedName>
</protein>
<dbReference type="EMBL" id="JACGCM010000724">
    <property type="protein sequence ID" value="KAF6167552.1"/>
    <property type="molecule type" value="Genomic_DNA"/>
</dbReference>
<evidence type="ECO:0000313" key="3">
    <source>
        <dbReference type="Proteomes" id="UP000541444"/>
    </source>
</evidence>